<protein>
    <submittedName>
        <fullName evidence="3">Universal stress protein</fullName>
    </submittedName>
</protein>
<name>A0ABV8LC24_9NOCA</name>
<dbReference type="Proteomes" id="UP001595767">
    <property type="component" value="Unassembled WGS sequence"/>
</dbReference>
<evidence type="ECO:0000256" key="1">
    <source>
        <dbReference type="ARBA" id="ARBA00008791"/>
    </source>
</evidence>
<dbReference type="PANTHER" id="PTHR46268:SF6">
    <property type="entry name" value="UNIVERSAL STRESS PROTEIN UP12"/>
    <property type="match status" value="1"/>
</dbReference>
<dbReference type="Gene3D" id="3.40.50.620">
    <property type="entry name" value="HUPs"/>
    <property type="match status" value="2"/>
</dbReference>
<dbReference type="RefSeq" id="WP_378554208.1">
    <property type="nucleotide sequence ID" value="NZ_JBHSBA010000015.1"/>
</dbReference>
<dbReference type="EMBL" id="JBHSBA010000015">
    <property type="protein sequence ID" value="MFC4128445.1"/>
    <property type="molecule type" value="Genomic_DNA"/>
</dbReference>
<proteinExistence type="inferred from homology"/>
<sequence>MIAARTRPVVVGVDGSEYALNAVRWAARAAVLRHAPLQVVHAMSAGWDLGRAGVLALHDHRLHVAGAEAVAEAAEMAAATVAPAPLAVKTELVSPSPVAALRRRARHAQLVVVGTRGLDAFERTVLGSVSSALARQLSGPLAVVPHPCRSDTERLPVLVGLDGSPDGDRALATAIEEAAVRGVGLLVLHAWVEPAKGLDPARMSEHGHRLLARSLIGYGDKYPDVPITRIAVEGDPARLLLQEAAGAQLIVLGRHRRGHRHHGFGSVSRAILHTTEVPLLLAGHR</sequence>
<comment type="caution">
    <text evidence="3">The sequence shown here is derived from an EMBL/GenBank/DDBJ whole genome shotgun (WGS) entry which is preliminary data.</text>
</comment>
<dbReference type="SUPFAM" id="SSF52402">
    <property type="entry name" value="Adenine nucleotide alpha hydrolases-like"/>
    <property type="match status" value="2"/>
</dbReference>
<reference evidence="4" key="1">
    <citation type="journal article" date="2019" name="Int. J. Syst. Evol. Microbiol.">
        <title>The Global Catalogue of Microorganisms (GCM) 10K type strain sequencing project: providing services to taxonomists for standard genome sequencing and annotation.</title>
        <authorList>
            <consortium name="The Broad Institute Genomics Platform"/>
            <consortium name="The Broad Institute Genome Sequencing Center for Infectious Disease"/>
            <person name="Wu L."/>
            <person name="Ma J."/>
        </authorList>
    </citation>
    <scope>NUCLEOTIDE SEQUENCE [LARGE SCALE GENOMIC DNA]</scope>
    <source>
        <strain evidence="4">CGMCC 4.7204</strain>
    </source>
</reference>
<evidence type="ECO:0000313" key="3">
    <source>
        <dbReference type="EMBL" id="MFC4128445.1"/>
    </source>
</evidence>
<accession>A0ABV8LC24</accession>
<dbReference type="InterPro" id="IPR014729">
    <property type="entry name" value="Rossmann-like_a/b/a_fold"/>
</dbReference>
<feature type="domain" description="UspA" evidence="2">
    <location>
        <begin position="7"/>
        <end position="145"/>
    </location>
</feature>
<dbReference type="PANTHER" id="PTHR46268">
    <property type="entry name" value="STRESS RESPONSE PROTEIN NHAX"/>
    <property type="match status" value="1"/>
</dbReference>
<gene>
    <name evidence="3" type="ORF">ACFOW8_26305</name>
</gene>
<comment type="similarity">
    <text evidence="1">Belongs to the universal stress protein A family.</text>
</comment>
<organism evidence="3 4">
    <name type="scientific">Nocardia rhizosphaerae</name>
    <dbReference type="NCBI Taxonomy" id="1691571"/>
    <lineage>
        <taxon>Bacteria</taxon>
        <taxon>Bacillati</taxon>
        <taxon>Actinomycetota</taxon>
        <taxon>Actinomycetes</taxon>
        <taxon>Mycobacteriales</taxon>
        <taxon>Nocardiaceae</taxon>
        <taxon>Nocardia</taxon>
    </lineage>
</organism>
<evidence type="ECO:0000313" key="4">
    <source>
        <dbReference type="Proteomes" id="UP001595767"/>
    </source>
</evidence>
<dbReference type="Pfam" id="PF00582">
    <property type="entry name" value="Usp"/>
    <property type="match status" value="2"/>
</dbReference>
<evidence type="ECO:0000259" key="2">
    <source>
        <dbReference type="Pfam" id="PF00582"/>
    </source>
</evidence>
<keyword evidence="4" id="KW-1185">Reference proteome</keyword>
<feature type="domain" description="UspA" evidence="2">
    <location>
        <begin position="156"/>
        <end position="281"/>
    </location>
</feature>
<dbReference type="InterPro" id="IPR006015">
    <property type="entry name" value="Universal_stress_UspA"/>
</dbReference>
<dbReference type="PRINTS" id="PR01438">
    <property type="entry name" value="UNVRSLSTRESS"/>
</dbReference>
<dbReference type="InterPro" id="IPR006016">
    <property type="entry name" value="UspA"/>
</dbReference>